<dbReference type="Pfam" id="PF04127">
    <property type="entry name" value="DFP"/>
    <property type="match status" value="1"/>
</dbReference>
<keyword evidence="3 4" id="KW-0285">Flavoprotein</keyword>
<comment type="catalytic activity">
    <reaction evidence="3 4">
        <text>(R)-4'-phosphopantothenate + L-cysteine + CTP = N-[(R)-4-phosphopantothenoyl]-L-cysteine + CMP + diphosphate + H(+)</text>
        <dbReference type="Rhea" id="RHEA:19397"/>
        <dbReference type="ChEBI" id="CHEBI:10986"/>
        <dbReference type="ChEBI" id="CHEBI:15378"/>
        <dbReference type="ChEBI" id="CHEBI:33019"/>
        <dbReference type="ChEBI" id="CHEBI:35235"/>
        <dbReference type="ChEBI" id="CHEBI:37563"/>
        <dbReference type="ChEBI" id="CHEBI:59458"/>
        <dbReference type="ChEBI" id="CHEBI:60377"/>
        <dbReference type="EC" id="6.3.2.5"/>
    </reaction>
</comment>
<feature type="binding site" evidence="3">
    <location>
        <position position="283"/>
    </location>
    <ligand>
        <name>CTP</name>
        <dbReference type="ChEBI" id="CHEBI:37563"/>
    </ligand>
</feature>
<keyword evidence="3" id="KW-0460">Magnesium</keyword>
<dbReference type="RefSeq" id="WP_074732755.1">
    <property type="nucleotide sequence ID" value="NZ_FNYK01000078.1"/>
</dbReference>
<dbReference type="EC" id="4.1.1.36" evidence="3"/>
<dbReference type="OrthoDB" id="9802554at2"/>
<feature type="domain" description="Flavoprotein" evidence="5">
    <location>
        <begin position="3"/>
        <end position="141"/>
    </location>
</feature>
<accession>A0A1H6X0N8</accession>
<dbReference type="NCBIfam" id="TIGR00521">
    <property type="entry name" value="coaBC_dfp"/>
    <property type="match status" value="1"/>
</dbReference>
<dbReference type="GO" id="GO:0004633">
    <property type="term" value="F:phosphopantothenoylcysteine decarboxylase activity"/>
    <property type="evidence" value="ECO:0007669"/>
    <property type="project" value="UniProtKB-UniRule"/>
</dbReference>
<keyword evidence="1 3" id="KW-0210">Decarboxylase</keyword>
<dbReference type="PANTHER" id="PTHR14359:SF6">
    <property type="entry name" value="PHOSPHOPANTOTHENOYLCYSTEINE DECARBOXYLASE"/>
    <property type="match status" value="1"/>
</dbReference>
<dbReference type="GO" id="GO:0046872">
    <property type="term" value="F:metal ion binding"/>
    <property type="evidence" value="ECO:0007669"/>
    <property type="project" value="UniProtKB-KW"/>
</dbReference>
<dbReference type="GO" id="GO:0015937">
    <property type="term" value="P:coenzyme A biosynthetic process"/>
    <property type="evidence" value="ECO:0007669"/>
    <property type="project" value="UniProtKB-UniRule"/>
</dbReference>
<dbReference type="UniPathway" id="UPA00241">
    <property type="reaction ID" value="UER00353"/>
</dbReference>
<proteinExistence type="inferred from homology"/>
<evidence type="ECO:0000256" key="1">
    <source>
        <dbReference type="ARBA" id="ARBA00022793"/>
    </source>
</evidence>
<keyword evidence="3 4" id="KW-0436">Ligase</keyword>
<dbReference type="InterPro" id="IPR007085">
    <property type="entry name" value="DNA/pantothenate-metab_flavo_C"/>
</dbReference>
<dbReference type="AlphaFoldDB" id="A0A1H6X0N8"/>
<dbReference type="Proteomes" id="UP000183028">
    <property type="component" value="Unassembled WGS sequence"/>
</dbReference>
<protein>
    <recommendedName>
        <fullName evidence="3">Coenzyme A biosynthesis bifunctional protein CoaBC</fullName>
    </recommendedName>
    <alternativeName>
        <fullName evidence="3">DNA/pantothenate metabolism flavoprotein</fullName>
    </alternativeName>
    <alternativeName>
        <fullName evidence="3">Phosphopantothenoylcysteine synthetase/decarboxylase</fullName>
        <shortName evidence="3">PPCS-PPCDC</shortName>
    </alternativeName>
    <domain>
        <recommendedName>
            <fullName evidence="3">Phosphopantothenoylcysteine decarboxylase</fullName>
            <shortName evidence="3">PPC decarboxylase</shortName>
            <shortName evidence="3">PPC-DC</shortName>
            <ecNumber evidence="3">4.1.1.36</ecNumber>
        </recommendedName>
        <alternativeName>
            <fullName evidence="3">CoaC</fullName>
        </alternativeName>
    </domain>
    <domain>
        <recommendedName>
            <fullName evidence="3">Phosphopantothenate--cysteine ligase</fullName>
            <ecNumber evidence="3">6.3.2.5</ecNumber>
        </recommendedName>
        <alternativeName>
            <fullName evidence="3">CoaB</fullName>
        </alternativeName>
        <alternativeName>
            <fullName evidence="3">Phosphopantothenoylcysteine synthetase</fullName>
            <shortName evidence="3">PPC synthetase</shortName>
            <shortName evidence="3">PPC-S</shortName>
        </alternativeName>
    </domain>
</protein>
<evidence type="ECO:0000259" key="6">
    <source>
        <dbReference type="Pfam" id="PF04127"/>
    </source>
</evidence>
<dbReference type="EMBL" id="FNYK01000078">
    <property type="protein sequence ID" value="SEJ22659.1"/>
    <property type="molecule type" value="Genomic_DNA"/>
</dbReference>
<dbReference type="GO" id="GO:0015941">
    <property type="term" value="P:pantothenate catabolic process"/>
    <property type="evidence" value="ECO:0007669"/>
    <property type="project" value="InterPro"/>
</dbReference>
<feature type="binding site" evidence="3">
    <location>
        <position position="273"/>
    </location>
    <ligand>
        <name>CTP</name>
        <dbReference type="ChEBI" id="CHEBI:37563"/>
    </ligand>
</feature>
<dbReference type="EC" id="6.3.2.5" evidence="3"/>
<evidence type="ECO:0000256" key="4">
    <source>
        <dbReference type="RuleBase" id="RU364078"/>
    </source>
</evidence>
<organism evidence="7 8">
    <name type="scientific">Sharpea azabuensis</name>
    <dbReference type="NCBI Taxonomy" id="322505"/>
    <lineage>
        <taxon>Bacteria</taxon>
        <taxon>Bacillati</taxon>
        <taxon>Bacillota</taxon>
        <taxon>Erysipelotrichia</taxon>
        <taxon>Erysipelotrichales</taxon>
        <taxon>Coprobacillaceae</taxon>
        <taxon>Sharpea</taxon>
    </lineage>
</organism>
<comment type="catalytic activity">
    <reaction evidence="3 4">
        <text>N-[(R)-4-phosphopantothenoyl]-L-cysteine + H(+) = (R)-4'-phosphopantetheine + CO2</text>
        <dbReference type="Rhea" id="RHEA:16793"/>
        <dbReference type="ChEBI" id="CHEBI:15378"/>
        <dbReference type="ChEBI" id="CHEBI:16526"/>
        <dbReference type="ChEBI" id="CHEBI:59458"/>
        <dbReference type="ChEBI" id="CHEBI:61723"/>
        <dbReference type="EC" id="4.1.1.36"/>
    </reaction>
</comment>
<keyword evidence="8" id="KW-1185">Reference proteome</keyword>
<dbReference type="SUPFAM" id="SSF52507">
    <property type="entry name" value="Homo-oligomeric flavin-containing Cys decarboxylases, HFCD"/>
    <property type="match status" value="1"/>
</dbReference>
<comment type="caution">
    <text evidence="3">Lacks conserved residue(s) required for the propagation of feature annotation.</text>
</comment>
<comment type="function">
    <text evidence="3">Catalyzes two sequential steps in the biosynthesis of coenzyme A. In the first step cysteine is conjugated to 4'-phosphopantothenate to form 4-phosphopantothenoylcysteine. In the second step the latter compound is decarboxylated to form 4'-phosphopantotheine.</text>
</comment>
<evidence type="ECO:0000256" key="2">
    <source>
        <dbReference type="ARBA" id="ARBA00023239"/>
    </source>
</evidence>
<evidence type="ECO:0000259" key="5">
    <source>
        <dbReference type="Pfam" id="PF02441"/>
    </source>
</evidence>
<dbReference type="InterPro" id="IPR005252">
    <property type="entry name" value="CoaBC"/>
</dbReference>
<feature type="active site" description="Proton donor" evidence="3">
    <location>
        <position position="154"/>
    </location>
</feature>
<comment type="cofactor">
    <cofactor evidence="3">
        <name>FMN</name>
        <dbReference type="ChEBI" id="CHEBI:58210"/>
    </cofactor>
    <text evidence="3">Binds 1 FMN per subunit.</text>
</comment>
<sequence>MPKKIVIGITGSIAAFKAIQLISDLTKTDYELEVIMTKSACQFVTPLSIQSLTKKKVYVDVFDDDIGHITHIDIVKDASLFMVVPASANTIAKLANGIADNMLTASFLAATCPKLIAPAMNVNMYQNRATQRNINQLKKDGVLFVEPDTGLLACGVVGKGKLADFATIRLMMDYALSEHPLLGKKVLVSAGPTQESLDPVRFISNHSTGKMGYAIARAAFLLGAQVKIISGPVNITLPLVEIEHITTANEMYDALVNLAPFYDYIIMSAAVGDYRAEHIAENKIKKSDDTLTITFNKNRDILQALGENKKDNQVICGFAMETENLLENAKKKLINKNADMIVANSLTEQGAGFGTDTNIVTFITRDGHESLKKSSKEELGFKILMKLKEIEEEKCY</sequence>
<dbReference type="HAMAP" id="MF_02225">
    <property type="entry name" value="CoaBC"/>
    <property type="match status" value="1"/>
</dbReference>
<feature type="binding site" evidence="3">
    <location>
        <position position="318"/>
    </location>
    <ligand>
        <name>CTP</name>
        <dbReference type="ChEBI" id="CHEBI:37563"/>
    </ligand>
</feature>
<keyword evidence="3" id="KW-0479">Metal-binding</keyword>
<feature type="region of interest" description="Phosphopantothenate--cysteine ligase" evidence="3">
    <location>
        <begin position="186"/>
        <end position="396"/>
    </location>
</feature>
<dbReference type="GO" id="GO:0010181">
    <property type="term" value="F:FMN binding"/>
    <property type="evidence" value="ECO:0007669"/>
    <property type="project" value="UniProtKB-UniRule"/>
</dbReference>
<dbReference type="STRING" id="322505.SAMN04487836_1013"/>
<comment type="similarity">
    <text evidence="3 4">In the N-terminal section; belongs to the HFCD (homo-oligomeric flavin containing Cys decarboxylase) superfamily.</text>
</comment>
<keyword evidence="2 3" id="KW-0456">Lyase</keyword>
<dbReference type="InterPro" id="IPR035929">
    <property type="entry name" value="CoaB-like_sf"/>
</dbReference>
<dbReference type="SUPFAM" id="SSF102645">
    <property type="entry name" value="CoaB-like"/>
    <property type="match status" value="1"/>
</dbReference>
<evidence type="ECO:0000313" key="7">
    <source>
        <dbReference type="EMBL" id="SEJ22659.1"/>
    </source>
</evidence>
<feature type="binding site" evidence="3">
    <location>
        <position position="332"/>
    </location>
    <ligand>
        <name>CTP</name>
        <dbReference type="ChEBI" id="CHEBI:37563"/>
    </ligand>
</feature>
<dbReference type="PANTHER" id="PTHR14359">
    <property type="entry name" value="HOMO-OLIGOMERIC FLAVIN CONTAINING CYS DECARBOXYLASE FAMILY"/>
    <property type="match status" value="1"/>
</dbReference>
<dbReference type="Gene3D" id="3.40.50.1950">
    <property type="entry name" value="Flavin prenyltransferase-like"/>
    <property type="match status" value="1"/>
</dbReference>
<comment type="pathway">
    <text evidence="3 4">Cofactor biosynthesis; coenzyme A biosynthesis; CoA from (R)-pantothenate: step 2/5.</text>
</comment>
<dbReference type="GO" id="GO:0004632">
    <property type="term" value="F:phosphopantothenate--cysteine ligase activity"/>
    <property type="evidence" value="ECO:0007669"/>
    <property type="project" value="UniProtKB-UniRule"/>
</dbReference>
<dbReference type="eggNOG" id="COG0452">
    <property type="taxonomic scope" value="Bacteria"/>
</dbReference>
<reference evidence="8" key="1">
    <citation type="submission" date="2016-10" db="EMBL/GenBank/DDBJ databases">
        <authorList>
            <person name="Varghese N."/>
        </authorList>
    </citation>
    <scope>NUCLEOTIDE SEQUENCE [LARGE SCALE GENOMIC DNA]</scope>
    <source>
        <strain evidence="8">DSM 20406</strain>
    </source>
</reference>
<comment type="function">
    <text evidence="4">Catalyzes two steps in the biosynthesis of coenzyme A. In the first step cysteine is conjugated to 4'-phosphopantothenate to form 4-phosphopantothenoylcysteine, in the latter compound is decarboxylated to form 4'-phosphopantotheine.</text>
</comment>
<gene>
    <name evidence="3" type="primary">coaBC</name>
    <name evidence="7" type="ORF">SAMN04487834_10787</name>
</gene>
<dbReference type="InterPro" id="IPR036551">
    <property type="entry name" value="Flavin_trans-like"/>
</dbReference>
<name>A0A1H6X0N8_9FIRM</name>
<dbReference type="InterPro" id="IPR003382">
    <property type="entry name" value="Flavoprotein"/>
</dbReference>
<dbReference type="GO" id="GO:0071513">
    <property type="term" value="C:phosphopantothenoylcysteine decarboxylase complex"/>
    <property type="evidence" value="ECO:0007669"/>
    <property type="project" value="TreeGrafter"/>
</dbReference>
<feature type="region of interest" description="Phosphopantothenoylcysteine decarboxylase" evidence="3">
    <location>
        <begin position="1"/>
        <end position="185"/>
    </location>
</feature>
<comment type="cofactor">
    <cofactor evidence="3">
        <name>Mg(2+)</name>
        <dbReference type="ChEBI" id="CHEBI:18420"/>
    </cofactor>
</comment>
<comment type="similarity">
    <text evidence="3 4">In the C-terminal section; belongs to the PPC synthetase family.</text>
</comment>
<evidence type="ECO:0000256" key="3">
    <source>
        <dbReference type="HAMAP-Rule" id="MF_02225"/>
    </source>
</evidence>
<dbReference type="Gene3D" id="3.40.50.10300">
    <property type="entry name" value="CoaB-like"/>
    <property type="match status" value="1"/>
</dbReference>
<feature type="binding site" evidence="3">
    <location>
        <position position="336"/>
    </location>
    <ligand>
        <name>CTP</name>
        <dbReference type="ChEBI" id="CHEBI:37563"/>
    </ligand>
</feature>
<evidence type="ECO:0000313" key="8">
    <source>
        <dbReference type="Proteomes" id="UP000183028"/>
    </source>
</evidence>
<keyword evidence="3 4" id="KW-0288">FMN</keyword>
<feature type="domain" description="DNA/pantothenate metabolism flavoprotein C-terminal" evidence="6">
    <location>
        <begin position="182"/>
        <end position="388"/>
    </location>
</feature>
<comment type="pathway">
    <text evidence="3 4">Cofactor biosynthesis; coenzyme A biosynthesis; CoA from (R)-pantothenate: step 3/5.</text>
</comment>
<keyword evidence="3" id="KW-0511">Multifunctional enzyme</keyword>
<dbReference type="Pfam" id="PF02441">
    <property type="entry name" value="Flavoprotein"/>
    <property type="match status" value="1"/>
</dbReference>